<dbReference type="Pfam" id="PF00584">
    <property type="entry name" value="SecE"/>
    <property type="match status" value="1"/>
</dbReference>
<keyword evidence="5 8" id="KW-1133">Transmembrane helix</keyword>
<evidence type="ECO:0000256" key="3">
    <source>
        <dbReference type="ARBA" id="ARBA00022692"/>
    </source>
</evidence>
<dbReference type="RefSeq" id="WP_264488895.1">
    <property type="nucleotide sequence ID" value="NZ_JAPDDT010000010.1"/>
</dbReference>
<keyword evidence="4" id="KW-0653">Protein transport</keyword>
<evidence type="ECO:0000313" key="9">
    <source>
        <dbReference type="EMBL" id="MCW1924786.1"/>
    </source>
</evidence>
<proteinExistence type="predicted"/>
<name>A0ABT3GMQ9_9BACT</name>
<evidence type="ECO:0000256" key="6">
    <source>
        <dbReference type="ARBA" id="ARBA00023010"/>
    </source>
</evidence>
<evidence type="ECO:0000256" key="5">
    <source>
        <dbReference type="ARBA" id="ARBA00022989"/>
    </source>
</evidence>
<feature type="transmembrane region" description="Helical" evidence="8">
    <location>
        <begin position="43"/>
        <end position="67"/>
    </location>
</feature>
<protein>
    <submittedName>
        <fullName evidence="9">Preprotein translocase subunit SecE</fullName>
    </submittedName>
</protein>
<accession>A0ABT3GMQ9</accession>
<dbReference type="Gene3D" id="1.20.5.1030">
    <property type="entry name" value="Preprotein translocase secy subunit"/>
    <property type="match status" value="1"/>
</dbReference>
<dbReference type="EMBL" id="JAPDDT010000010">
    <property type="protein sequence ID" value="MCW1924786.1"/>
    <property type="molecule type" value="Genomic_DNA"/>
</dbReference>
<dbReference type="InterPro" id="IPR038379">
    <property type="entry name" value="SecE_sf"/>
</dbReference>
<dbReference type="InterPro" id="IPR001901">
    <property type="entry name" value="Translocase_SecE/Sec61-g"/>
</dbReference>
<keyword evidence="3 8" id="KW-0812">Transmembrane</keyword>
<evidence type="ECO:0000256" key="7">
    <source>
        <dbReference type="ARBA" id="ARBA00023136"/>
    </source>
</evidence>
<keyword evidence="10" id="KW-1185">Reference proteome</keyword>
<organism evidence="9 10">
    <name type="scientific">Luteolibacter arcticus</name>
    <dbReference type="NCBI Taxonomy" id="1581411"/>
    <lineage>
        <taxon>Bacteria</taxon>
        <taxon>Pseudomonadati</taxon>
        <taxon>Verrucomicrobiota</taxon>
        <taxon>Verrucomicrobiia</taxon>
        <taxon>Verrucomicrobiales</taxon>
        <taxon>Verrucomicrobiaceae</taxon>
        <taxon>Luteolibacter</taxon>
    </lineage>
</organism>
<comment type="caution">
    <text evidence="9">The sequence shown here is derived from an EMBL/GenBank/DDBJ whole genome shotgun (WGS) entry which is preliminary data.</text>
</comment>
<reference evidence="9 10" key="1">
    <citation type="submission" date="2022-10" db="EMBL/GenBank/DDBJ databases">
        <title>Luteolibacter arcticus strain CCTCC AB 2014275, whole genome shotgun sequencing project.</title>
        <authorList>
            <person name="Zhao G."/>
            <person name="Shen L."/>
        </authorList>
    </citation>
    <scope>NUCLEOTIDE SEQUENCE [LARGE SCALE GENOMIC DNA]</scope>
    <source>
        <strain evidence="9 10">CCTCC AB 2014275</strain>
    </source>
</reference>
<evidence type="ECO:0000313" key="10">
    <source>
        <dbReference type="Proteomes" id="UP001320876"/>
    </source>
</evidence>
<evidence type="ECO:0000256" key="2">
    <source>
        <dbReference type="ARBA" id="ARBA00022448"/>
    </source>
</evidence>
<evidence type="ECO:0000256" key="4">
    <source>
        <dbReference type="ARBA" id="ARBA00022927"/>
    </source>
</evidence>
<sequence length="75" mass="8606">MFAKVSRFVGEVKGELRKANWPWESDPKVKGFKKYKELTDSTVVVLIATILLAGFVSLWDFICVYVLEFITSFGR</sequence>
<keyword evidence="7 8" id="KW-0472">Membrane</keyword>
<gene>
    <name evidence="9" type="ORF">OKA05_19630</name>
</gene>
<comment type="subcellular location">
    <subcellularLocation>
        <location evidence="1">Membrane</location>
    </subcellularLocation>
</comment>
<keyword evidence="6" id="KW-0811">Translocation</keyword>
<keyword evidence="2" id="KW-0813">Transport</keyword>
<dbReference type="Proteomes" id="UP001320876">
    <property type="component" value="Unassembled WGS sequence"/>
</dbReference>
<evidence type="ECO:0000256" key="8">
    <source>
        <dbReference type="SAM" id="Phobius"/>
    </source>
</evidence>
<evidence type="ECO:0000256" key="1">
    <source>
        <dbReference type="ARBA" id="ARBA00004370"/>
    </source>
</evidence>